<feature type="transmembrane region" description="Helical" evidence="6">
    <location>
        <begin position="318"/>
        <end position="338"/>
    </location>
</feature>
<feature type="transmembrane region" description="Helical" evidence="6">
    <location>
        <begin position="350"/>
        <end position="370"/>
    </location>
</feature>
<evidence type="ECO:0000256" key="2">
    <source>
        <dbReference type="ARBA" id="ARBA00022475"/>
    </source>
</evidence>
<sequence>MLPINIIGYRRIQNRVKSLIKGPLIRKVLVLVSGTVLAQGIQILASPLLTRLYNPTEFGYLSVYISILGMVSVVASLRYDTAITLPKDDKLAANLLVLSLIIAAMMSFLMGAGWYAVGDKLVGYLHAEGLKGYLWLMPLSLFGLGLYQTLSFWALRRKDYKALARTRISQSVGQLAIQTGVGFLQYGQIGLLLGDVFSRMGGGGGLAVQLWKKDLQLLKTVTWKKLAQTAYEYRGFPLIASSSAFINSAGLQIVPLMMVLMYGPEVSGWLLLSQRVIGAPMDLVGQSVGQVYIGEGSPYILEKPRSLMELFYSMAKKLFAWGVIPTAVLAVSAPWLFHFVFGGDWREAGTYVQVLAVTYLLKLVIVPLANTLTMLEKLKWQWFWDIGRFILVVSGLELAYQLRFSALQAVVVYSACLSIGYVSLFVLSAAALKRHVSRSENELSKALMPDPE</sequence>
<dbReference type="InterPro" id="IPR050833">
    <property type="entry name" value="Poly_Biosynth_Transport"/>
</dbReference>
<feature type="transmembrane region" description="Helical" evidence="6">
    <location>
        <begin position="135"/>
        <end position="155"/>
    </location>
</feature>
<comment type="subcellular location">
    <subcellularLocation>
        <location evidence="1">Cell membrane</location>
        <topology evidence="1">Multi-pass membrane protein</topology>
    </subcellularLocation>
</comment>
<organism evidence="7 8">
    <name type="scientific">Paenibacillus thalictri</name>
    <dbReference type="NCBI Taxonomy" id="2527873"/>
    <lineage>
        <taxon>Bacteria</taxon>
        <taxon>Bacillati</taxon>
        <taxon>Bacillota</taxon>
        <taxon>Bacilli</taxon>
        <taxon>Bacillales</taxon>
        <taxon>Paenibacillaceae</taxon>
        <taxon>Paenibacillus</taxon>
    </lineage>
</organism>
<evidence type="ECO:0000313" key="8">
    <source>
        <dbReference type="Proteomes" id="UP000293142"/>
    </source>
</evidence>
<gene>
    <name evidence="7" type="ORF">EYB31_31870</name>
</gene>
<dbReference type="AlphaFoldDB" id="A0A4Q9DGK8"/>
<keyword evidence="3 6" id="KW-0812">Transmembrane</keyword>
<reference evidence="7 8" key="1">
    <citation type="submission" date="2019-02" db="EMBL/GenBank/DDBJ databases">
        <title>Paenibacillus sp. nov., isolated from surface-sterilized tissue of Thalictrum simplex L.</title>
        <authorList>
            <person name="Tuo L."/>
        </authorList>
    </citation>
    <scope>NUCLEOTIDE SEQUENCE [LARGE SCALE GENOMIC DNA]</scope>
    <source>
        <strain evidence="7 8">N2SHLJ1</strain>
    </source>
</reference>
<evidence type="ECO:0000256" key="4">
    <source>
        <dbReference type="ARBA" id="ARBA00022989"/>
    </source>
</evidence>
<evidence type="ECO:0000256" key="5">
    <source>
        <dbReference type="ARBA" id="ARBA00023136"/>
    </source>
</evidence>
<comment type="caution">
    <text evidence="7">The sequence shown here is derived from an EMBL/GenBank/DDBJ whole genome shotgun (WGS) entry which is preliminary data.</text>
</comment>
<dbReference type="PANTHER" id="PTHR30250:SF11">
    <property type="entry name" value="O-ANTIGEN TRANSPORTER-RELATED"/>
    <property type="match status" value="1"/>
</dbReference>
<protein>
    <submittedName>
        <fullName evidence="7">Lipopolysaccharide biosynthesis protein</fullName>
    </submittedName>
</protein>
<feature type="transmembrane region" description="Helical" evidence="6">
    <location>
        <begin position="91"/>
        <end position="115"/>
    </location>
</feature>
<dbReference type="Proteomes" id="UP000293142">
    <property type="component" value="Unassembled WGS sequence"/>
</dbReference>
<name>A0A4Q9DGK8_9BACL</name>
<dbReference type="Pfam" id="PF13440">
    <property type="entry name" value="Polysacc_synt_3"/>
    <property type="match status" value="1"/>
</dbReference>
<dbReference type="PANTHER" id="PTHR30250">
    <property type="entry name" value="PST FAMILY PREDICTED COLANIC ACID TRANSPORTER"/>
    <property type="match status" value="1"/>
</dbReference>
<feature type="transmembrane region" description="Helical" evidence="6">
    <location>
        <begin position="61"/>
        <end position="79"/>
    </location>
</feature>
<accession>A0A4Q9DGK8</accession>
<dbReference type="EMBL" id="SIRE01000029">
    <property type="protein sequence ID" value="TBL70846.1"/>
    <property type="molecule type" value="Genomic_DNA"/>
</dbReference>
<dbReference type="GO" id="GO:0005886">
    <property type="term" value="C:plasma membrane"/>
    <property type="evidence" value="ECO:0007669"/>
    <property type="project" value="UniProtKB-SubCell"/>
</dbReference>
<feature type="transmembrane region" description="Helical" evidence="6">
    <location>
        <begin position="406"/>
        <end position="432"/>
    </location>
</feature>
<evidence type="ECO:0000256" key="1">
    <source>
        <dbReference type="ARBA" id="ARBA00004651"/>
    </source>
</evidence>
<evidence type="ECO:0000256" key="6">
    <source>
        <dbReference type="SAM" id="Phobius"/>
    </source>
</evidence>
<dbReference type="OrthoDB" id="109075at2"/>
<feature type="transmembrane region" description="Helical" evidence="6">
    <location>
        <begin position="28"/>
        <end position="49"/>
    </location>
</feature>
<keyword evidence="2" id="KW-1003">Cell membrane</keyword>
<evidence type="ECO:0000256" key="3">
    <source>
        <dbReference type="ARBA" id="ARBA00022692"/>
    </source>
</evidence>
<keyword evidence="5 6" id="KW-0472">Membrane</keyword>
<proteinExistence type="predicted"/>
<evidence type="ECO:0000313" key="7">
    <source>
        <dbReference type="EMBL" id="TBL70846.1"/>
    </source>
</evidence>
<keyword evidence="4 6" id="KW-1133">Transmembrane helix</keyword>
<keyword evidence="8" id="KW-1185">Reference proteome</keyword>